<reference evidence="4" key="2">
    <citation type="journal article" date="2016" name="Genome Announc.">
        <title>Draft Genome Sequences of Two Novel Amoeba-Resistant Intranuclear Bacteria, 'Candidatus Berkiella cookevillensis' and 'Candidatus Berkiella aquae'.</title>
        <authorList>
            <person name="Mehari Y.T."/>
            <person name="Arivett B.A."/>
            <person name="Farone A.L."/>
            <person name="Gunderson J.H."/>
            <person name="Farone M.B."/>
        </authorList>
    </citation>
    <scope>NUCLEOTIDE SEQUENCE</scope>
    <source>
        <strain evidence="4">HT99</strain>
    </source>
</reference>
<dbReference type="OrthoDB" id="9791837at2"/>
<dbReference type="RefSeq" id="WP_075067734.1">
    <property type="nucleotide sequence ID" value="NZ_LKAJ02000003.1"/>
</dbReference>
<gene>
    <name evidence="3" type="primary">tylM1</name>
    <name evidence="4" type="ORF">HT99x_015445</name>
    <name evidence="3" type="ORF">HT99x_03151</name>
</gene>
<keyword evidence="5" id="KW-1185">Reference proteome</keyword>
<accession>A0A0Q9YJ38</accession>
<dbReference type="STRING" id="295108.HT99x_03151"/>
<name>A0A0Q9YJ38_9GAMM</name>
<keyword evidence="3" id="KW-0489">Methyltransferase</keyword>
<dbReference type="GO" id="GO:0032259">
    <property type="term" value="P:methylation"/>
    <property type="evidence" value="ECO:0007669"/>
    <property type="project" value="UniProtKB-KW"/>
</dbReference>
<dbReference type="AlphaFoldDB" id="A0A0Q9YJ38"/>
<evidence type="ECO:0000256" key="1">
    <source>
        <dbReference type="ARBA" id="ARBA00022679"/>
    </source>
</evidence>
<dbReference type="InterPro" id="IPR041698">
    <property type="entry name" value="Methyltransf_25"/>
</dbReference>
<dbReference type="CDD" id="cd02440">
    <property type="entry name" value="AdoMet_MTases"/>
    <property type="match status" value="1"/>
</dbReference>
<dbReference type="InterPro" id="IPR029063">
    <property type="entry name" value="SAM-dependent_MTases_sf"/>
</dbReference>
<organism evidence="3">
    <name type="scientific">Candidatus Berkiella aquae</name>
    <dbReference type="NCBI Taxonomy" id="295108"/>
    <lineage>
        <taxon>Bacteria</taxon>
        <taxon>Pseudomonadati</taxon>
        <taxon>Pseudomonadota</taxon>
        <taxon>Gammaproteobacteria</taxon>
        <taxon>Candidatus Berkiellales</taxon>
        <taxon>Candidatus Berkiellaceae</taxon>
        <taxon>Candidatus Berkiella</taxon>
    </lineage>
</organism>
<dbReference type="Gene3D" id="3.40.50.150">
    <property type="entry name" value="Vaccinia Virus protein VP39"/>
    <property type="match status" value="1"/>
</dbReference>
<dbReference type="GO" id="GO:0008168">
    <property type="term" value="F:methyltransferase activity"/>
    <property type="evidence" value="ECO:0007669"/>
    <property type="project" value="UniProtKB-KW"/>
</dbReference>
<evidence type="ECO:0000313" key="3">
    <source>
        <dbReference type="EMBL" id="KRG17714.1"/>
    </source>
</evidence>
<feature type="domain" description="Methyltransferase" evidence="2">
    <location>
        <begin position="42"/>
        <end position="132"/>
    </location>
</feature>
<reference evidence="4" key="3">
    <citation type="submission" date="2021-06" db="EMBL/GenBank/DDBJ databases">
        <title>Genomic Description and Analysis of Intracellular Bacteria, Candidatus Berkiella cookevillensis and Candidatus Berkiella aquae.</title>
        <authorList>
            <person name="Kidane D.T."/>
            <person name="Mehari Y.T."/>
            <person name="Rice F.C."/>
            <person name="Arivett B.A."/>
            <person name="Farone A.L."/>
            <person name="Berk S.G."/>
            <person name="Farone M.B."/>
        </authorList>
    </citation>
    <scope>NUCLEOTIDE SEQUENCE</scope>
    <source>
        <strain evidence="4">HT99</strain>
    </source>
</reference>
<dbReference type="EMBL" id="LKAJ01000025">
    <property type="protein sequence ID" value="KRG17714.1"/>
    <property type="molecule type" value="Genomic_DNA"/>
</dbReference>
<evidence type="ECO:0000313" key="4">
    <source>
        <dbReference type="EMBL" id="MCS5712833.1"/>
    </source>
</evidence>
<evidence type="ECO:0000259" key="2">
    <source>
        <dbReference type="Pfam" id="PF13649"/>
    </source>
</evidence>
<dbReference type="Proteomes" id="UP000051497">
    <property type="component" value="Unassembled WGS sequence"/>
</dbReference>
<proteinExistence type="predicted"/>
<dbReference type="EMBL" id="LKAJ02000003">
    <property type="protein sequence ID" value="MCS5712833.1"/>
    <property type="molecule type" value="Genomic_DNA"/>
</dbReference>
<evidence type="ECO:0000313" key="5">
    <source>
        <dbReference type="Proteomes" id="UP000051497"/>
    </source>
</evidence>
<reference evidence="3" key="1">
    <citation type="submission" date="2015-09" db="EMBL/GenBank/DDBJ databases">
        <title>Draft Genome Sequences of Two Novel Amoeba-resistant Intranuclear Bacteria, Candidatus Berkiella cookevillensis and Candidatus Berkiella aquae.</title>
        <authorList>
            <person name="Mehari Y.T."/>
            <person name="Arivett B.A."/>
            <person name="Farone A.L."/>
            <person name="Gunderson J.H."/>
            <person name="Farone M.B."/>
        </authorList>
    </citation>
    <scope>NUCLEOTIDE SEQUENCE [LARGE SCALE GENOMIC DNA]</scope>
    <source>
        <strain evidence="3">HT99</strain>
    </source>
</reference>
<dbReference type="PANTHER" id="PTHR43861">
    <property type="entry name" value="TRANS-ACONITATE 2-METHYLTRANSFERASE-RELATED"/>
    <property type="match status" value="1"/>
</dbReference>
<keyword evidence="1 3" id="KW-0808">Transferase</keyword>
<dbReference type="Pfam" id="PF13649">
    <property type="entry name" value="Methyltransf_25"/>
    <property type="match status" value="1"/>
</dbReference>
<dbReference type="EC" id="2.1.1.235" evidence="3"/>
<comment type="caution">
    <text evidence="3">The sequence shown here is derived from an EMBL/GenBank/DDBJ whole genome shotgun (WGS) entry which is preliminary data.</text>
</comment>
<sequence>MDNQGKKYDLIAEGFAKMRDSFYKEQKYLDKLIKLIPSQSSVLDVGCGSGYPIASYLIEKGFEVTGIDGSQKLLDIAKEKCPKMKGVLGDVRSVTLAEKFDAVIEWWCLFHIPKQEHEMMIHRFSEWLKPNGILEFTSGDAAYEAASSEMLDQELHFYSLDPSEYEKYLKHHNFKIILKESDQPEHLVWIAQKLN</sequence>
<dbReference type="SUPFAM" id="SSF53335">
    <property type="entry name" value="S-adenosyl-L-methionine-dependent methyltransferases"/>
    <property type="match status" value="1"/>
</dbReference>
<protein>
    <submittedName>
        <fullName evidence="4">Class I SAM-dependent methyltransferase</fullName>
    </submittedName>
    <submittedName>
        <fullName evidence="3">dTDP-3-amino-3,6-dideoxy-alpha-D-glucopyranose N,N-dimethyltransferase</fullName>
        <ecNumber evidence="3">2.1.1.235</ecNumber>
    </submittedName>
</protein>